<evidence type="ECO:0000313" key="2">
    <source>
        <dbReference type="Proteomes" id="UP000325827"/>
    </source>
</evidence>
<protein>
    <submittedName>
        <fullName evidence="1">Helix-turn-helix domain-containing protein</fullName>
    </submittedName>
</protein>
<dbReference type="RefSeq" id="WP_150446972.1">
    <property type="nucleotide sequence ID" value="NZ_VYSA01000001.1"/>
</dbReference>
<dbReference type="AlphaFoldDB" id="A0A5J5J5I3"/>
<organism evidence="1 2">
    <name type="scientific">Microbacterium rhizomatis</name>
    <dbReference type="NCBI Taxonomy" id="1631477"/>
    <lineage>
        <taxon>Bacteria</taxon>
        <taxon>Bacillati</taxon>
        <taxon>Actinomycetota</taxon>
        <taxon>Actinomycetes</taxon>
        <taxon>Micrococcales</taxon>
        <taxon>Microbacteriaceae</taxon>
        <taxon>Microbacterium</taxon>
    </lineage>
</organism>
<keyword evidence="2" id="KW-1185">Reference proteome</keyword>
<comment type="caution">
    <text evidence="1">The sequence shown here is derived from an EMBL/GenBank/DDBJ whole genome shotgun (WGS) entry which is preliminary data.</text>
</comment>
<dbReference type="EMBL" id="VYSA01000001">
    <property type="protein sequence ID" value="KAA9110168.1"/>
    <property type="molecule type" value="Genomic_DNA"/>
</dbReference>
<reference evidence="2" key="1">
    <citation type="submission" date="2019-09" db="EMBL/GenBank/DDBJ databases">
        <title>Mumia zhuanghuii sp. nov. isolated from the intestinal contents of plateau pika (Ochotona curzoniae) in the Qinghai-Tibet plateau of China.</title>
        <authorList>
            <person name="Tian Z."/>
        </authorList>
    </citation>
    <scope>NUCLEOTIDE SEQUENCE [LARGE SCALE GENOMIC DNA]</scope>
    <source>
        <strain evidence="2">JCM 30598</strain>
    </source>
</reference>
<name>A0A5J5J5I3_9MICO</name>
<dbReference type="OrthoDB" id="5079646at2"/>
<dbReference type="Proteomes" id="UP000325827">
    <property type="component" value="Unassembled WGS sequence"/>
</dbReference>
<evidence type="ECO:0000313" key="1">
    <source>
        <dbReference type="EMBL" id="KAA9110168.1"/>
    </source>
</evidence>
<gene>
    <name evidence="1" type="ORF">F6B43_00200</name>
</gene>
<sequence>MTDVSQWLSIKESAARVGRSEATIYRWISEGLLTPLMGRIRESVLVEVEKSVRTRRKAQHESRDVVVVVDGQKVGTVRYNPATGRVVGDVEPGLTMTNLQARRTA</sequence>
<accession>A0A5J5J5I3</accession>
<proteinExistence type="predicted"/>